<proteinExistence type="predicted"/>
<accession>A0A077FBB1</accession>
<keyword evidence="1" id="KW-0732">Signal</keyword>
<feature type="chain" id="PRO_5001718230" evidence="1">
    <location>
        <begin position="25"/>
        <end position="222"/>
    </location>
</feature>
<dbReference type="Proteomes" id="UP000028931">
    <property type="component" value="Chromosome"/>
</dbReference>
<organism evidence="2 3">
    <name type="scientific">Pseudomonas alkylphenolica</name>
    <dbReference type="NCBI Taxonomy" id="237609"/>
    <lineage>
        <taxon>Bacteria</taxon>
        <taxon>Pseudomonadati</taxon>
        <taxon>Pseudomonadota</taxon>
        <taxon>Gammaproteobacteria</taxon>
        <taxon>Pseudomonadales</taxon>
        <taxon>Pseudomonadaceae</taxon>
        <taxon>Pseudomonas</taxon>
    </lineage>
</organism>
<dbReference type="RefSeq" id="WP_038609395.1">
    <property type="nucleotide sequence ID" value="NZ_CP009048.1"/>
</dbReference>
<feature type="signal peptide" evidence="1">
    <location>
        <begin position="1"/>
        <end position="24"/>
    </location>
</feature>
<reference evidence="2 3" key="1">
    <citation type="submission" date="2014-07" db="EMBL/GenBank/DDBJ databases">
        <authorList>
            <person name="Lee K."/>
            <person name="Lim J.Y."/>
            <person name="Hwang I."/>
        </authorList>
    </citation>
    <scope>NUCLEOTIDE SEQUENCE [LARGE SCALE GENOMIC DNA]</scope>
    <source>
        <strain evidence="2 3">KL28</strain>
    </source>
</reference>
<protein>
    <submittedName>
        <fullName evidence="2">Uncharacterized protein</fullName>
    </submittedName>
</protein>
<evidence type="ECO:0000313" key="2">
    <source>
        <dbReference type="EMBL" id="AIL61079.1"/>
    </source>
</evidence>
<sequence length="222" mass="23743">MKARALLPLVSTLVVAAMPVVAQAQASLAQVFNGEMLGTNLKYFESVAGVARTSLGDKHTYKVQGCEITADATGGTINDLRLVLSPTCKADLRSFIGDFAPPANQPLTFAALHQSTGGPLEFYADCLEMCGNAYDPSVYALWEGPRAIGFTQVLVEAMLTDDTAIDAAGKWSTEMKKHKGEDFVIDNKYNCERSFDPIALQSFKPVAITAVTIGTQLSKPGC</sequence>
<dbReference type="KEGG" id="palk:PSAKL28_18550"/>
<name>A0A077FBB1_9PSED</name>
<dbReference type="HOGENOM" id="CLU_1286431_0_0_6"/>
<evidence type="ECO:0000256" key="1">
    <source>
        <dbReference type="SAM" id="SignalP"/>
    </source>
</evidence>
<dbReference type="OrthoDB" id="7202255at2"/>
<evidence type="ECO:0000313" key="3">
    <source>
        <dbReference type="Proteomes" id="UP000028931"/>
    </source>
</evidence>
<dbReference type="AlphaFoldDB" id="A0A077FBB1"/>
<gene>
    <name evidence="2" type="ORF">PSAKL28_18550</name>
</gene>
<dbReference type="EMBL" id="CP009048">
    <property type="protein sequence ID" value="AIL61079.1"/>
    <property type="molecule type" value="Genomic_DNA"/>
</dbReference>